<reference evidence="2 3" key="1">
    <citation type="submission" date="2020-01" db="EMBL/GenBank/DDBJ databases">
        <title>Complete genome sequence of Chitinophaga sp. H33E-04 isolated from quinoa roots.</title>
        <authorList>
            <person name="Weon H.-Y."/>
            <person name="Lee S.A."/>
        </authorList>
    </citation>
    <scope>NUCLEOTIDE SEQUENCE [LARGE SCALE GENOMIC DNA]</scope>
    <source>
        <strain evidence="2 3">H33E-04</strain>
    </source>
</reference>
<evidence type="ECO:0000259" key="1">
    <source>
        <dbReference type="Pfam" id="PF02627"/>
    </source>
</evidence>
<organism evidence="2 3">
    <name type="scientific">Chitinophaga agri</name>
    <dbReference type="NCBI Taxonomy" id="2703787"/>
    <lineage>
        <taxon>Bacteria</taxon>
        <taxon>Pseudomonadati</taxon>
        <taxon>Bacteroidota</taxon>
        <taxon>Chitinophagia</taxon>
        <taxon>Chitinophagales</taxon>
        <taxon>Chitinophagaceae</taxon>
        <taxon>Chitinophaga</taxon>
    </lineage>
</organism>
<proteinExistence type="predicted"/>
<dbReference type="EMBL" id="CP048113">
    <property type="protein sequence ID" value="QHS63675.1"/>
    <property type="molecule type" value="Genomic_DNA"/>
</dbReference>
<name>A0A6B9ZQE7_9BACT</name>
<accession>A0A6B9ZQE7</accession>
<dbReference type="InterPro" id="IPR003779">
    <property type="entry name" value="CMD-like"/>
</dbReference>
<gene>
    <name evidence="2" type="ORF">GWR21_30070</name>
</gene>
<dbReference type="NCBIfam" id="TIGR00778">
    <property type="entry name" value="ahpD_dom"/>
    <property type="match status" value="1"/>
</dbReference>
<dbReference type="Proteomes" id="UP000476411">
    <property type="component" value="Chromosome"/>
</dbReference>
<dbReference type="PANTHER" id="PTHR35446">
    <property type="entry name" value="SI:CH211-175M2.5"/>
    <property type="match status" value="1"/>
</dbReference>
<dbReference type="RefSeq" id="WP_162335391.1">
    <property type="nucleotide sequence ID" value="NZ_CP048113.1"/>
</dbReference>
<protein>
    <submittedName>
        <fullName evidence="2">Carboxymuconolactone decarboxylase family protein</fullName>
    </submittedName>
</protein>
<sequence length="179" mass="19388">MKKITVPTREQVSTGSQEIFDLLQKRLGKVPNLYATIGYSANALKGFLEFEKTLNGGVFHPKEREAISLAVSEVNACTYCLSAHTMAALKLGYTQDETIAIRKGTAGDAKLDAVVKLAQAIATNKGHAAPELIEVFFAAGYKEDGLMELMGLVVVRTFTNYAYALTDVPVDFPVVEPLS</sequence>
<dbReference type="SUPFAM" id="SSF69118">
    <property type="entry name" value="AhpD-like"/>
    <property type="match status" value="1"/>
</dbReference>
<dbReference type="KEGG" id="chih:GWR21_30070"/>
<dbReference type="AlphaFoldDB" id="A0A6B9ZQE7"/>
<dbReference type="InterPro" id="IPR029032">
    <property type="entry name" value="AhpD-like"/>
</dbReference>
<keyword evidence="3" id="KW-1185">Reference proteome</keyword>
<dbReference type="Gene3D" id="1.20.1290.10">
    <property type="entry name" value="AhpD-like"/>
    <property type="match status" value="1"/>
</dbReference>
<dbReference type="PANTHER" id="PTHR35446:SF2">
    <property type="entry name" value="CARBOXYMUCONOLACTONE DECARBOXYLASE-LIKE DOMAIN-CONTAINING PROTEIN"/>
    <property type="match status" value="1"/>
</dbReference>
<dbReference type="InterPro" id="IPR004675">
    <property type="entry name" value="AhpD_core"/>
</dbReference>
<evidence type="ECO:0000313" key="3">
    <source>
        <dbReference type="Proteomes" id="UP000476411"/>
    </source>
</evidence>
<feature type="domain" description="Carboxymuconolactone decarboxylase-like" evidence="1">
    <location>
        <begin position="44"/>
        <end position="120"/>
    </location>
</feature>
<dbReference type="GO" id="GO:0051920">
    <property type="term" value="F:peroxiredoxin activity"/>
    <property type="evidence" value="ECO:0007669"/>
    <property type="project" value="InterPro"/>
</dbReference>
<evidence type="ECO:0000313" key="2">
    <source>
        <dbReference type="EMBL" id="QHS63675.1"/>
    </source>
</evidence>
<dbReference type="Pfam" id="PF02627">
    <property type="entry name" value="CMD"/>
    <property type="match status" value="1"/>
</dbReference>